<feature type="region of interest" description="Disordered" evidence="1">
    <location>
        <begin position="1"/>
        <end position="25"/>
    </location>
</feature>
<sequence length="95" mass="10260">MNAAVSTAAPHALRAETRYDTPTQDIEADGLHIQVNGDPREVYATTVTELVEELALDPRKVAVERNLEIVPRSLHAVTALAEGDRIELVQFVGGG</sequence>
<dbReference type="InterPro" id="IPR012675">
    <property type="entry name" value="Beta-grasp_dom_sf"/>
</dbReference>
<evidence type="ECO:0000313" key="2">
    <source>
        <dbReference type="EMBL" id="GLK47624.1"/>
    </source>
</evidence>
<dbReference type="SUPFAM" id="SSF54285">
    <property type="entry name" value="MoaD/ThiS"/>
    <property type="match status" value="1"/>
</dbReference>
<dbReference type="Gene3D" id="3.10.20.30">
    <property type="match status" value="1"/>
</dbReference>
<dbReference type="InterPro" id="IPR003749">
    <property type="entry name" value="ThiS/MoaD-like"/>
</dbReference>
<keyword evidence="3" id="KW-1185">Reference proteome</keyword>
<gene>
    <name evidence="2" type="ORF">GCM10017620_05970</name>
</gene>
<protein>
    <recommendedName>
        <fullName evidence="4">Sulfur carrier protein ThiS</fullName>
    </recommendedName>
</protein>
<dbReference type="Pfam" id="PF02597">
    <property type="entry name" value="ThiS"/>
    <property type="match status" value="1"/>
</dbReference>
<dbReference type="PANTHER" id="PTHR34472">
    <property type="entry name" value="SULFUR CARRIER PROTEIN THIS"/>
    <property type="match status" value="1"/>
</dbReference>
<evidence type="ECO:0008006" key="4">
    <source>
        <dbReference type="Google" id="ProtNLM"/>
    </source>
</evidence>
<dbReference type="NCBIfam" id="TIGR01683">
    <property type="entry name" value="thiS"/>
    <property type="match status" value="1"/>
</dbReference>
<reference evidence="2" key="2">
    <citation type="submission" date="2023-01" db="EMBL/GenBank/DDBJ databases">
        <authorList>
            <person name="Sun Q."/>
            <person name="Evtushenko L."/>
        </authorList>
    </citation>
    <scope>NUCLEOTIDE SEQUENCE</scope>
    <source>
        <strain evidence="2">VKM B-1499</strain>
    </source>
</reference>
<dbReference type="EMBL" id="BSFD01000002">
    <property type="protein sequence ID" value="GLK47624.1"/>
    <property type="molecule type" value="Genomic_DNA"/>
</dbReference>
<dbReference type="InterPro" id="IPR010035">
    <property type="entry name" value="Thi_S"/>
</dbReference>
<dbReference type="PANTHER" id="PTHR34472:SF1">
    <property type="entry name" value="SULFUR CARRIER PROTEIN THIS"/>
    <property type="match status" value="1"/>
</dbReference>
<comment type="caution">
    <text evidence="2">The sequence shown here is derived from an EMBL/GenBank/DDBJ whole genome shotgun (WGS) entry which is preliminary data.</text>
</comment>
<name>A0ABQ5T6I4_9CAUL</name>
<dbReference type="CDD" id="cd00565">
    <property type="entry name" value="Ubl_ThiS"/>
    <property type="match status" value="1"/>
</dbReference>
<evidence type="ECO:0000256" key="1">
    <source>
        <dbReference type="SAM" id="MobiDB-lite"/>
    </source>
</evidence>
<evidence type="ECO:0000313" key="3">
    <source>
        <dbReference type="Proteomes" id="UP001143509"/>
    </source>
</evidence>
<dbReference type="Proteomes" id="UP001143509">
    <property type="component" value="Unassembled WGS sequence"/>
</dbReference>
<dbReference type="InterPro" id="IPR016155">
    <property type="entry name" value="Mopterin_synth/thiamin_S_b"/>
</dbReference>
<reference evidence="2" key="1">
    <citation type="journal article" date="2014" name="Int. J. Syst. Evol. Microbiol.">
        <title>Complete genome of a new Firmicutes species belonging to the dominant human colonic microbiota ('Ruminococcus bicirculans') reveals two chromosomes and a selective capacity to utilize plant glucans.</title>
        <authorList>
            <consortium name="NISC Comparative Sequencing Program"/>
            <person name="Wegmann U."/>
            <person name="Louis P."/>
            <person name="Goesmann A."/>
            <person name="Henrissat B."/>
            <person name="Duncan S.H."/>
            <person name="Flint H.J."/>
        </authorList>
    </citation>
    <scope>NUCLEOTIDE SEQUENCE</scope>
    <source>
        <strain evidence="2">VKM B-1499</strain>
    </source>
</reference>
<proteinExistence type="predicted"/>
<organism evidence="2 3">
    <name type="scientific">Brevundimonas intermedia</name>
    <dbReference type="NCBI Taxonomy" id="74315"/>
    <lineage>
        <taxon>Bacteria</taxon>
        <taxon>Pseudomonadati</taxon>
        <taxon>Pseudomonadota</taxon>
        <taxon>Alphaproteobacteria</taxon>
        <taxon>Caulobacterales</taxon>
        <taxon>Caulobacteraceae</taxon>
        <taxon>Brevundimonas</taxon>
    </lineage>
</organism>
<accession>A0ABQ5T6I4</accession>